<evidence type="ECO:0000256" key="1">
    <source>
        <dbReference type="PROSITE-ProRule" id="PRU00339"/>
    </source>
</evidence>
<dbReference type="Gene3D" id="1.25.40.10">
    <property type="entry name" value="Tetratricopeptide repeat domain"/>
    <property type="match status" value="1"/>
</dbReference>
<dbReference type="Pfam" id="PF00515">
    <property type="entry name" value="TPR_1"/>
    <property type="match status" value="1"/>
</dbReference>
<name>A0ABR7DRE9_9BACT</name>
<feature type="repeat" description="TPR" evidence="1">
    <location>
        <begin position="31"/>
        <end position="64"/>
    </location>
</feature>
<dbReference type="InterPro" id="IPR019734">
    <property type="entry name" value="TPR_rpt"/>
</dbReference>
<comment type="caution">
    <text evidence="2">The sequence shown here is derived from an EMBL/GenBank/DDBJ whole genome shotgun (WGS) entry which is preliminary data.</text>
</comment>
<evidence type="ECO:0000313" key="2">
    <source>
        <dbReference type="EMBL" id="MBC5634019.1"/>
    </source>
</evidence>
<dbReference type="Proteomes" id="UP000651475">
    <property type="component" value="Unassembled WGS sequence"/>
</dbReference>
<dbReference type="InterPro" id="IPR011990">
    <property type="entry name" value="TPR-like_helical_dom_sf"/>
</dbReference>
<dbReference type="PROSITE" id="PS50005">
    <property type="entry name" value="TPR"/>
    <property type="match status" value="1"/>
</dbReference>
<dbReference type="PROSITE" id="PS50293">
    <property type="entry name" value="TPR_REGION"/>
    <property type="match status" value="1"/>
</dbReference>
<dbReference type="SMART" id="SM00028">
    <property type="entry name" value="TPR"/>
    <property type="match status" value="1"/>
</dbReference>
<organism evidence="2 3">
    <name type="scientific">Parabacteroides hominis</name>
    <dbReference type="NCBI Taxonomy" id="2763057"/>
    <lineage>
        <taxon>Bacteria</taxon>
        <taxon>Pseudomonadati</taxon>
        <taxon>Bacteroidota</taxon>
        <taxon>Bacteroidia</taxon>
        <taxon>Bacteroidales</taxon>
        <taxon>Tannerellaceae</taxon>
        <taxon>Parabacteroides</taxon>
    </lineage>
</organism>
<evidence type="ECO:0000313" key="3">
    <source>
        <dbReference type="Proteomes" id="UP000651475"/>
    </source>
</evidence>
<gene>
    <name evidence="2" type="ORF">H8S65_14795</name>
</gene>
<dbReference type="RefSeq" id="WP_186930674.1">
    <property type="nucleotide sequence ID" value="NZ_JACOOJ010000029.1"/>
</dbReference>
<reference evidence="2 3" key="1">
    <citation type="submission" date="2020-08" db="EMBL/GenBank/DDBJ databases">
        <title>Genome public.</title>
        <authorList>
            <person name="Liu C."/>
            <person name="Sun Q."/>
        </authorList>
    </citation>
    <scope>NUCLEOTIDE SEQUENCE [LARGE SCALE GENOMIC DNA]</scope>
    <source>
        <strain evidence="2 3">NSJ-79</strain>
    </source>
</reference>
<dbReference type="EMBL" id="JACOOJ010000029">
    <property type="protein sequence ID" value="MBC5634019.1"/>
    <property type="molecule type" value="Genomic_DNA"/>
</dbReference>
<keyword evidence="1" id="KW-0802">TPR repeat</keyword>
<proteinExistence type="predicted"/>
<dbReference type="SUPFAM" id="SSF48452">
    <property type="entry name" value="TPR-like"/>
    <property type="match status" value="1"/>
</dbReference>
<accession>A0ABR7DRE9</accession>
<sequence length="87" mass="10130">METIKQLITDGRTDEAIRLLDDYIEKNVSSDEAYYLRGNAYRKQGDIRQALNNYLTAMDLNPDSPAHIAHDQLISIMNFYNKDMFNQ</sequence>
<protein>
    <submittedName>
        <fullName evidence="2">Tetratricopeptide repeat protein</fullName>
    </submittedName>
</protein>
<keyword evidence="3" id="KW-1185">Reference proteome</keyword>